<dbReference type="Proteomes" id="UP000001937">
    <property type="component" value="Chromosome"/>
</dbReference>
<dbReference type="AlphaFoldDB" id="Q2J7Y7"/>
<evidence type="ECO:0000256" key="1">
    <source>
        <dbReference type="ARBA" id="ARBA00023002"/>
    </source>
</evidence>
<dbReference type="Pfam" id="PF01558">
    <property type="entry name" value="POR"/>
    <property type="match status" value="1"/>
</dbReference>
<keyword evidence="3" id="KW-0670">Pyruvate</keyword>
<dbReference type="EMBL" id="CP000249">
    <property type="protein sequence ID" value="ABD12605.1"/>
    <property type="molecule type" value="Genomic_DNA"/>
</dbReference>
<reference evidence="3 4" key="1">
    <citation type="journal article" date="2007" name="Genome Res.">
        <title>Genome characteristics of facultatively symbiotic Frankia sp. strains reflect host range and host plant biogeography.</title>
        <authorList>
            <person name="Normand P."/>
            <person name="Lapierre P."/>
            <person name="Tisa L.S."/>
            <person name="Gogarten J.P."/>
            <person name="Alloisio N."/>
            <person name="Bagnarol E."/>
            <person name="Bassi C.A."/>
            <person name="Berry A.M."/>
            <person name="Bickhart D.M."/>
            <person name="Choisne N."/>
            <person name="Couloux A."/>
            <person name="Cournoyer B."/>
            <person name="Cruveiller S."/>
            <person name="Daubin V."/>
            <person name="Demange N."/>
            <person name="Francino M.P."/>
            <person name="Goltsman E."/>
            <person name="Huang Y."/>
            <person name="Kopp O.R."/>
            <person name="Labarre L."/>
            <person name="Lapidus A."/>
            <person name="Lavire C."/>
            <person name="Marechal J."/>
            <person name="Martinez M."/>
            <person name="Mastronunzio J.E."/>
            <person name="Mullin B.C."/>
            <person name="Niemann J."/>
            <person name="Pujic P."/>
            <person name="Rawnsley T."/>
            <person name="Rouy Z."/>
            <person name="Schenowitz C."/>
            <person name="Sellstedt A."/>
            <person name="Tavares F."/>
            <person name="Tomkins J.P."/>
            <person name="Vallenet D."/>
            <person name="Valverde C."/>
            <person name="Wall L.G."/>
            <person name="Wang Y."/>
            <person name="Medigue C."/>
            <person name="Benson D.R."/>
        </authorList>
    </citation>
    <scope>NUCLEOTIDE SEQUENCE [LARGE SCALE GENOMIC DNA]</scope>
    <source>
        <strain evidence="4">DSM 45818 / CECT 9043 / CcI3</strain>
    </source>
</reference>
<dbReference type="STRING" id="106370.Francci3_3248"/>
<dbReference type="PANTHER" id="PTHR43366:SF1">
    <property type="entry name" value="PYRUVATE SYNTHASE SUBUNIT PORC"/>
    <property type="match status" value="1"/>
</dbReference>
<dbReference type="InterPro" id="IPR002869">
    <property type="entry name" value="Pyrv_flavodox_OxRed_cen"/>
</dbReference>
<dbReference type="InterPro" id="IPR011894">
    <property type="entry name" value="PorC_KorC"/>
</dbReference>
<proteinExistence type="predicted"/>
<dbReference type="RefSeq" id="WP_011437633.1">
    <property type="nucleotide sequence ID" value="NC_007777.1"/>
</dbReference>
<dbReference type="OrthoDB" id="9794954at2"/>
<dbReference type="InterPro" id="IPR051626">
    <property type="entry name" value="Oxidoreductase_gamma_subunit"/>
</dbReference>
<organism evidence="3 4">
    <name type="scientific">Frankia casuarinae (strain DSM 45818 / CECT 9043 / HFP020203 / CcI3)</name>
    <dbReference type="NCBI Taxonomy" id="106370"/>
    <lineage>
        <taxon>Bacteria</taxon>
        <taxon>Bacillati</taxon>
        <taxon>Actinomycetota</taxon>
        <taxon>Actinomycetes</taxon>
        <taxon>Frankiales</taxon>
        <taxon>Frankiaceae</taxon>
        <taxon>Frankia</taxon>
    </lineage>
</organism>
<dbReference type="GO" id="GO:0019164">
    <property type="term" value="F:pyruvate synthase activity"/>
    <property type="evidence" value="ECO:0007669"/>
    <property type="project" value="UniProtKB-EC"/>
</dbReference>
<sequence>MFAVRIHGFGGQGVLTIAELLTIAAVTEGRYGQASMAGGPEHIGHPTVACCRIDDDPLPGWEPVVFPDAVIVRDAALLHVSDVFHGLGADGFILLDSARDLDDFGLPRLTRYRPERTISMPASEIAQRELGHPLPNTALLGGFAALTGIVSIIAVETAIRERFAGRLADDGIEAARDAFAFVRYTERRRAGLLPVAQAQE</sequence>
<dbReference type="EC" id="1.2.7.1" evidence="3"/>
<dbReference type="PANTHER" id="PTHR43366">
    <property type="entry name" value="PYRUVATE SYNTHASE SUBUNIT PORC"/>
    <property type="match status" value="1"/>
</dbReference>
<dbReference type="Gene3D" id="3.40.920.10">
    <property type="entry name" value="Pyruvate-ferredoxin oxidoreductase, PFOR, domain III"/>
    <property type="match status" value="1"/>
</dbReference>
<gene>
    <name evidence="3" type="ordered locus">Francci3_3248</name>
</gene>
<dbReference type="NCBIfam" id="TIGR02175">
    <property type="entry name" value="PorC_KorC"/>
    <property type="match status" value="1"/>
</dbReference>
<accession>Q2J7Y7</accession>
<dbReference type="KEGG" id="fra:Francci3_3248"/>
<evidence type="ECO:0000313" key="3">
    <source>
        <dbReference type="EMBL" id="ABD12605.1"/>
    </source>
</evidence>
<protein>
    <submittedName>
        <fullName evidence="3">Pyruvate ferredoxin oxidoreductase, gamma subunit</fullName>
        <ecNumber evidence="3">1.2.7.1</ecNumber>
    </submittedName>
</protein>
<dbReference type="PhylomeDB" id="Q2J7Y7"/>
<keyword evidence="1 3" id="KW-0560">Oxidoreductase</keyword>
<evidence type="ECO:0000259" key="2">
    <source>
        <dbReference type="Pfam" id="PF01558"/>
    </source>
</evidence>
<dbReference type="InterPro" id="IPR019752">
    <property type="entry name" value="Pyrv/ketoisovalerate_OxRed_cat"/>
</dbReference>
<evidence type="ECO:0000313" key="4">
    <source>
        <dbReference type="Proteomes" id="UP000001937"/>
    </source>
</evidence>
<name>Q2J7Y7_FRACC</name>
<feature type="domain" description="Pyruvate/ketoisovalerate oxidoreductase catalytic" evidence="2">
    <location>
        <begin position="10"/>
        <end position="179"/>
    </location>
</feature>
<keyword evidence="4" id="KW-1185">Reference proteome</keyword>
<dbReference type="HOGENOM" id="CLU_087284_2_0_11"/>
<dbReference type="eggNOG" id="COG1014">
    <property type="taxonomic scope" value="Bacteria"/>
</dbReference>
<dbReference type="SUPFAM" id="SSF53323">
    <property type="entry name" value="Pyruvate-ferredoxin oxidoreductase, PFOR, domain III"/>
    <property type="match status" value="1"/>
</dbReference>